<dbReference type="Proteomes" id="UP000242519">
    <property type="component" value="Unassembled WGS sequence"/>
</dbReference>
<keyword evidence="3" id="KW-1185">Reference proteome</keyword>
<gene>
    <name evidence="2" type="ORF">B2J93_2758</name>
</gene>
<evidence type="ECO:0000313" key="2">
    <source>
        <dbReference type="EMBL" id="OWP01348.1"/>
    </source>
</evidence>
<feature type="region of interest" description="Disordered" evidence="1">
    <location>
        <begin position="1"/>
        <end position="100"/>
    </location>
</feature>
<protein>
    <submittedName>
        <fullName evidence="2">Uncharacterized protein</fullName>
    </submittedName>
</protein>
<evidence type="ECO:0000313" key="3">
    <source>
        <dbReference type="Proteomes" id="UP000242519"/>
    </source>
</evidence>
<reference evidence="2 3" key="1">
    <citation type="submission" date="2017-04" db="EMBL/GenBank/DDBJ databases">
        <title>Draft genome sequence of Marssonina coronaria NL1: causal agent of apple blotch.</title>
        <authorList>
            <person name="Cheng Q."/>
        </authorList>
    </citation>
    <scope>NUCLEOTIDE SEQUENCE [LARGE SCALE GENOMIC DNA]</scope>
    <source>
        <strain evidence="2 3">NL1</strain>
    </source>
</reference>
<proteinExistence type="predicted"/>
<dbReference type="EMBL" id="MZNU01000279">
    <property type="protein sequence ID" value="OWP01348.1"/>
    <property type="molecule type" value="Genomic_DNA"/>
</dbReference>
<dbReference type="InParanoid" id="A0A218Z079"/>
<comment type="caution">
    <text evidence="2">The sequence shown here is derived from an EMBL/GenBank/DDBJ whole genome shotgun (WGS) entry which is preliminary data.</text>
</comment>
<dbReference type="AlphaFoldDB" id="A0A218Z079"/>
<name>A0A218Z079_9HELO</name>
<accession>A0A218Z079</accession>
<evidence type="ECO:0000256" key="1">
    <source>
        <dbReference type="SAM" id="MobiDB-lite"/>
    </source>
</evidence>
<organism evidence="2 3">
    <name type="scientific">Diplocarpon coronariae</name>
    <dbReference type="NCBI Taxonomy" id="2795749"/>
    <lineage>
        <taxon>Eukaryota</taxon>
        <taxon>Fungi</taxon>
        <taxon>Dikarya</taxon>
        <taxon>Ascomycota</taxon>
        <taxon>Pezizomycotina</taxon>
        <taxon>Leotiomycetes</taxon>
        <taxon>Helotiales</taxon>
        <taxon>Drepanopezizaceae</taxon>
        <taxon>Diplocarpon</taxon>
    </lineage>
</organism>
<sequence>MSDTTAAIAGCPSDEPIVKKRHRRKRWFSGGRRTGLHSVESERDTTSLEPPVIRKPSRSSAPSDEDGTEPTHRARIATTPAACWSPAGGTTEYVRTSQRGRAPRRETIAWAQLMTMSKDIVQKMHESAGAQDADGGHSPELLGNVSDGLTVDGSVLSRTCVCARERVGVRNMACSWRAHDCPKPLHLRVLYTRYMQVFCASSSAKGTSKLLRGIRAQPGRFLAPSVYAGGVRHVSQDPEDRGGGRLRPTV</sequence>